<evidence type="ECO:0008006" key="4">
    <source>
        <dbReference type="Google" id="ProtNLM"/>
    </source>
</evidence>
<name>A0A0P6XRP1_9CHLR</name>
<evidence type="ECO:0000256" key="1">
    <source>
        <dbReference type="SAM" id="SignalP"/>
    </source>
</evidence>
<dbReference type="STRING" id="70996.SE18_12825"/>
<evidence type="ECO:0000313" key="3">
    <source>
        <dbReference type="Proteomes" id="UP000050277"/>
    </source>
</evidence>
<proteinExistence type="predicted"/>
<keyword evidence="1" id="KW-0732">Signal</keyword>
<dbReference type="Proteomes" id="UP000050277">
    <property type="component" value="Unassembled WGS sequence"/>
</dbReference>
<organism evidence="2 3">
    <name type="scientific">Herpetosiphon geysericola</name>
    <dbReference type="NCBI Taxonomy" id="70996"/>
    <lineage>
        <taxon>Bacteria</taxon>
        <taxon>Bacillati</taxon>
        <taxon>Chloroflexota</taxon>
        <taxon>Chloroflexia</taxon>
        <taxon>Herpetosiphonales</taxon>
        <taxon>Herpetosiphonaceae</taxon>
        <taxon>Herpetosiphon</taxon>
    </lineage>
</organism>
<dbReference type="RefSeq" id="WP_054534850.1">
    <property type="nucleotide sequence ID" value="NZ_LGKP01000021.1"/>
</dbReference>
<protein>
    <recommendedName>
        <fullName evidence="4">Secreted protein</fullName>
    </recommendedName>
</protein>
<sequence>MMKQLGLLSCLFLMFNLFSLNPVSIEANELPQSNQIIQSDCDNHEVPINAELPTPALGKSPTTGREIKEEAFSGPTWIKHDERLNSDCANDQPNHAASAMHFHFADAITGRWDGFYIIDLGRGCVGPCTLSASESQTWSHKFGVSIGFDKAPIKGTVGYDVTYSSSQTFTYSFPVAAGERKVVKYDDFYHITDMNVHTDWYTCAILGGGTCFFSHREDGTAWAGQWYTRIFKSVPF</sequence>
<feature type="chain" id="PRO_5006133189" description="Secreted protein" evidence="1">
    <location>
        <begin position="20"/>
        <end position="236"/>
    </location>
</feature>
<gene>
    <name evidence="2" type="ORF">SE18_12825</name>
</gene>
<dbReference type="AlphaFoldDB" id="A0A0P6XRP1"/>
<accession>A0A0P6XRP1</accession>
<keyword evidence="3" id="KW-1185">Reference proteome</keyword>
<dbReference type="EMBL" id="LGKP01000021">
    <property type="protein sequence ID" value="KPL86829.1"/>
    <property type="molecule type" value="Genomic_DNA"/>
</dbReference>
<reference evidence="2 3" key="1">
    <citation type="submission" date="2015-07" db="EMBL/GenBank/DDBJ databases">
        <title>Whole genome sequence of Herpetosiphon geysericola DSM 7119.</title>
        <authorList>
            <person name="Hemp J."/>
            <person name="Ward L.M."/>
            <person name="Pace L.A."/>
            <person name="Fischer W.W."/>
        </authorList>
    </citation>
    <scope>NUCLEOTIDE SEQUENCE [LARGE SCALE GENOMIC DNA]</scope>
    <source>
        <strain evidence="2 3">DSM 7119</strain>
    </source>
</reference>
<feature type="signal peptide" evidence="1">
    <location>
        <begin position="1"/>
        <end position="19"/>
    </location>
</feature>
<comment type="caution">
    <text evidence="2">The sequence shown here is derived from an EMBL/GenBank/DDBJ whole genome shotgun (WGS) entry which is preliminary data.</text>
</comment>
<evidence type="ECO:0000313" key="2">
    <source>
        <dbReference type="EMBL" id="KPL86829.1"/>
    </source>
</evidence>